<dbReference type="RefSeq" id="WP_116303763.1">
    <property type="nucleotide sequence ID" value="NZ_NFZW01000027.1"/>
</dbReference>
<dbReference type="EMBL" id="NFZW01000027">
    <property type="protein sequence ID" value="RFA32625.1"/>
    <property type="molecule type" value="Genomic_DNA"/>
</dbReference>
<evidence type="ECO:0000313" key="4">
    <source>
        <dbReference type="Proteomes" id="UP000256763"/>
    </source>
</evidence>
<organism evidence="3 4">
    <name type="scientific">Alkalilimnicola ehrlichii</name>
    <dbReference type="NCBI Taxonomy" id="351052"/>
    <lineage>
        <taxon>Bacteria</taxon>
        <taxon>Pseudomonadati</taxon>
        <taxon>Pseudomonadota</taxon>
        <taxon>Gammaproteobacteria</taxon>
        <taxon>Chromatiales</taxon>
        <taxon>Ectothiorhodospiraceae</taxon>
        <taxon>Alkalilimnicola</taxon>
    </lineage>
</organism>
<gene>
    <name evidence="3" type="ORF">CAL65_19335</name>
</gene>
<reference evidence="4" key="1">
    <citation type="submission" date="2017-05" db="EMBL/GenBank/DDBJ databases">
        <authorList>
            <person name="Sharma S."/>
            <person name="Sidhu C."/>
            <person name="Pinnaka A.K."/>
        </authorList>
    </citation>
    <scope>NUCLEOTIDE SEQUENCE [LARGE SCALE GENOMIC DNA]</scope>
    <source>
        <strain evidence="4">AK93</strain>
    </source>
</reference>
<dbReference type="InterPro" id="IPR008640">
    <property type="entry name" value="Adhesin_Head_dom"/>
</dbReference>
<evidence type="ECO:0000259" key="2">
    <source>
        <dbReference type="Pfam" id="PF05658"/>
    </source>
</evidence>
<dbReference type="AlphaFoldDB" id="A0A3E0WL15"/>
<dbReference type="Proteomes" id="UP000256763">
    <property type="component" value="Unassembled WGS sequence"/>
</dbReference>
<feature type="domain" description="Trimeric autotransporter adhesin YadA-like head" evidence="2">
    <location>
        <begin position="58"/>
        <end position="74"/>
    </location>
</feature>
<dbReference type="Pfam" id="PF05658">
    <property type="entry name" value="YadA_head"/>
    <property type="match status" value="1"/>
</dbReference>
<dbReference type="InterPro" id="IPR011049">
    <property type="entry name" value="Serralysin-like_metalloprot_C"/>
</dbReference>
<evidence type="ECO:0000313" key="3">
    <source>
        <dbReference type="EMBL" id="RFA32625.1"/>
    </source>
</evidence>
<protein>
    <recommendedName>
        <fullName evidence="2">Trimeric autotransporter adhesin YadA-like head domain-containing protein</fullName>
    </recommendedName>
</protein>
<accession>A0A3E0WL15</accession>
<sequence>MIVGGYHNAVLVGNRVAIVGGNRNRIEADTGGGSARGATVLGGASNTASEQFSVAVGGWNNRASGDHSVVVGGGQHNEASGPRSVVLGGGGTHATDAQEIAP</sequence>
<evidence type="ECO:0000256" key="1">
    <source>
        <dbReference type="SAM" id="MobiDB-lite"/>
    </source>
</evidence>
<keyword evidence="4" id="KW-1185">Reference proteome</keyword>
<comment type="caution">
    <text evidence="3">The sequence shown here is derived from an EMBL/GenBank/DDBJ whole genome shotgun (WGS) entry which is preliminary data.</text>
</comment>
<dbReference type="GO" id="GO:0019867">
    <property type="term" value="C:outer membrane"/>
    <property type="evidence" value="ECO:0007669"/>
    <property type="project" value="InterPro"/>
</dbReference>
<proteinExistence type="predicted"/>
<dbReference type="Gene3D" id="2.150.10.10">
    <property type="entry name" value="Serralysin-like metalloprotease, C-terminal"/>
    <property type="match status" value="1"/>
</dbReference>
<name>A0A3E0WL15_9GAMM</name>
<feature type="region of interest" description="Disordered" evidence="1">
    <location>
        <begin position="66"/>
        <end position="102"/>
    </location>
</feature>